<name>A0ABD3IW52_EUCGL</name>
<feature type="region of interest" description="Disordered" evidence="1">
    <location>
        <begin position="46"/>
        <end position="71"/>
    </location>
</feature>
<keyword evidence="3" id="KW-1185">Reference proteome</keyword>
<comment type="caution">
    <text evidence="2">The sequence shown here is derived from an EMBL/GenBank/DDBJ whole genome shotgun (WGS) entry which is preliminary data.</text>
</comment>
<accession>A0ABD3IW52</accession>
<feature type="compositionally biased region" description="Polar residues" evidence="1">
    <location>
        <begin position="62"/>
        <end position="71"/>
    </location>
</feature>
<dbReference type="EMBL" id="JBJKBG010000010">
    <property type="protein sequence ID" value="KAL3718054.1"/>
    <property type="molecule type" value="Genomic_DNA"/>
</dbReference>
<sequence length="124" mass="12752">MDCEYGKNFLLSLLSPFSFFSPKGALDGKGRSDIKHSTNFARAIPHSGYVGGSAHGVGEGGTNSESGLSSPKGSAAMIPIYVGTTGANNSHHQSAHHGPSACIHSPARVHALTAAVLALYCVFV</sequence>
<evidence type="ECO:0000256" key="1">
    <source>
        <dbReference type="SAM" id="MobiDB-lite"/>
    </source>
</evidence>
<evidence type="ECO:0000313" key="2">
    <source>
        <dbReference type="EMBL" id="KAL3718054.1"/>
    </source>
</evidence>
<evidence type="ECO:0000313" key="3">
    <source>
        <dbReference type="Proteomes" id="UP001634007"/>
    </source>
</evidence>
<dbReference type="Proteomes" id="UP001634007">
    <property type="component" value="Unassembled WGS sequence"/>
</dbReference>
<gene>
    <name evidence="2" type="ORF">ACJRO7_003229</name>
</gene>
<proteinExistence type="predicted"/>
<dbReference type="PANTHER" id="PTHR36245">
    <property type="entry name" value="GLYCINE-RICH PROTEIN DOT1-LIKE"/>
    <property type="match status" value="1"/>
</dbReference>
<dbReference type="PANTHER" id="PTHR36245:SF7">
    <property type="entry name" value="GLYCINE-RICH PROTEIN"/>
    <property type="match status" value="1"/>
</dbReference>
<feature type="compositionally biased region" description="Gly residues" evidence="1">
    <location>
        <begin position="49"/>
        <end position="61"/>
    </location>
</feature>
<dbReference type="AlphaFoldDB" id="A0ABD3IW52"/>
<reference evidence="2 3" key="1">
    <citation type="submission" date="2024-11" db="EMBL/GenBank/DDBJ databases">
        <title>Chromosome-level genome assembly of Eucalyptus globulus Labill. provides insights into its genome evolution.</title>
        <authorList>
            <person name="Li X."/>
        </authorList>
    </citation>
    <scope>NUCLEOTIDE SEQUENCE [LARGE SCALE GENOMIC DNA]</scope>
    <source>
        <strain evidence="2">CL2024</strain>
        <tissue evidence="2">Fresh tender leaves</tissue>
    </source>
</reference>
<protein>
    <submittedName>
        <fullName evidence="2">Uncharacterized protein</fullName>
    </submittedName>
</protein>
<organism evidence="2 3">
    <name type="scientific">Eucalyptus globulus</name>
    <name type="common">Tasmanian blue gum</name>
    <dbReference type="NCBI Taxonomy" id="34317"/>
    <lineage>
        <taxon>Eukaryota</taxon>
        <taxon>Viridiplantae</taxon>
        <taxon>Streptophyta</taxon>
        <taxon>Embryophyta</taxon>
        <taxon>Tracheophyta</taxon>
        <taxon>Spermatophyta</taxon>
        <taxon>Magnoliopsida</taxon>
        <taxon>eudicotyledons</taxon>
        <taxon>Gunneridae</taxon>
        <taxon>Pentapetalae</taxon>
        <taxon>rosids</taxon>
        <taxon>malvids</taxon>
        <taxon>Myrtales</taxon>
        <taxon>Myrtaceae</taxon>
        <taxon>Myrtoideae</taxon>
        <taxon>Eucalypteae</taxon>
        <taxon>Eucalyptus</taxon>
    </lineage>
</organism>